<evidence type="ECO:0008006" key="3">
    <source>
        <dbReference type="Google" id="ProtNLM"/>
    </source>
</evidence>
<sequence length="472" mass="50755">MNATMTTAAPELSDRLAWPGRAQALRMADLRGAPTVLLFGCASSAWTRQRLDDMSRLLRRHGDVLQAVALLVPRFDAERDPRHLQQLQSEHALGFPLALDADWTAWQQFGIESWPTLLLLDAEGRERRRLVGAGPVGELAELVQALVAEAPEAAQKDKTALNGNKRGAMPDLPLSFPTAIAIGQGKLYLADTGHHRILECDFNGRILRQFGSGAYDYLDGNASVAAFRRPQGLALQRETLFVADTGNHALRRIDLRSGEVHTLCGNGDGPSQAGTATIDQPCGLQASSSHLYVAMAGDNRICAYDLSKGVLETVAGSGFFAINDGNGLFAAFAQPTGLALRQDVLYVCDAAGSSIRAVYLRDQRVQTLVGQGPYDFGNIDGPRSIARLQWPRAIALDPHDPLLWIADAGNDRICTLRLGGGVVSGYSLPQRLHNPGGIACGDDALWIADTGAHALLRLDGRDGTLRHVPVGE</sequence>
<dbReference type="OrthoDB" id="9811352at2"/>
<proteinExistence type="predicted"/>
<evidence type="ECO:0000313" key="2">
    <source>
        <dbReference type="Proteomes" id="UP000308707"/>
    </source>
</evidence>
<dbReference type="AlphaFoldDB" id="A0A4U5JZF0"/>
<dbReference type="Gene3D" id="3.40.30.10">
    <property type="entry name" value="Glutaredoxin"/>
    <property type="match status" value="1"/>
</dbReference>
<organism evidence="1 2">
    <name type="scientific">Luteimonas gilva</name>
    <dbReference type="NCBI Taxonomy" id="2572684"/>
    <lineage>
        <taxon>Bacteria</taxon>
        <taxon>Pseudomonadati</taxon>
        <taxon>Pseudomonadota</taxon>
        <taxon>Gammaproteobacteria</taxon>
        <taxon>Lysobacterales</taxon>
        <taxon>Lysobacteraceae</taxon>
        <taxon>Luteimonas</taxon>
    </lineage>
</organism>
<dbReference type="PANTHER" id="PTHR46388">
    <property type="entry name" value="NHL REPEAT-CONTAINING PROTEIN 2"/>
    <property type="match status" value="1"/>
</dbReference>
<comment type="caution">
    <text evidence="1">The sequence shown here is derived from an EMBL/GenBank/DDBJ whole genome shotgun (WGS) entry which is preliminary data.</text>
</comment>
<keyword evidence="2" id="KW-1185">Reference proteome</keyword>
<protein>
    <recommendedName>
        <fullName evidence="3">Redoxin domain-containing protein</fullName>
    </recommendedName>
</protein>
<dbReference type="EMBL" id="SZUA01000001">
    <property type="protein sequence ID" value="TKR34228.1"/>
    <property type="molecule type" value="Genomic_DNA"/>
</dbReference>
<dbReference type="InterPro" id="IPR036249">
    <property type="entry name" value="Thioredoxin-like_sf"/>
</dbReference>
<name>A0A4U5JZF0_9GAMM</name>
<dbReference type="InterPro" id="IPR011042">
    <property type="entry name" value="6-blade_b-propeller_TolB-like"/>
</dbReference>
<dbReference type="PANTHER" id="PTHR46388:SF2">
    <property type="entry name" value="NHL REPEAT-CONTAINING PROTEIN 2"/>
    <property type="match status" value="1"/>
</dbReference>
<dbReference type="SUPFAM" id="SSF101898">
    <property type="entry name" value="NHL repeat"/>
    <property type="match status" value="1"/>
</dbReference>
<gene>
    <name evidence="1" type="ORF">FCE95_03655</name>
</gene>
<evidence type="ECO:0000313" key="1">
    <source>
        <dbReference type="EMBL" id="TKR34228.1"/>
    </source>
</evidence>
<accession>A0A4U5JZF0</accession>
<reference evidence="1 2" key="1">
    <citation type="submission" date="2019-04" db="EMBL/GenBank/DDBJ databases">
        <title>Reference strain of H23.</title>
        <authorList>
            <person name="Luo X."/>
        </authorList>
    </citation>
    <scope>NUCLEOTIDE SEQUENCE [LARGE SCALE GENOMIC DNA]</scope>
    <source>
        <strain evidence="1 2">H23</strain>
    </source>
</reference>
<dbReference type="RefSeq" id="WP_137266429.1">
    <property type="nucleotide sequence ID" value="NZ_SZUA01000001.1"/>
</dbReference>
<dbReference type="SUPFAM" id="SSF52833">
    <property type="entry name" value="Thioredoxin-like"/>
    <property type="match status" value="1"/>
</dbReference>
<dbReference type="Gene3D" id="2.120.10.30">
    <property type="entry name" value="TolB, C-terminal domain"/>
    <property type="match status" value="2"/>
</dbReference>
<dbReference type="Proteomes" id="UP000308707">
    <property type="component" value="Unassembled WGS sequence"/>
</dbReference>